<feature type="transmembrane region" description="Helical" evidence="1">
    <location>
        <begin position="12"/>
        <end position="31"/>
    </location>
</feature>
<dbReference type="AlphaFoldDB" id="A0A7W7WJ56"/>
<evidence type="ECO:0000259" key="2">
    <source>
        <dbReference type="Pfam" id="PF10647"/>
    </source>
</evidence>
<accession>A0A7W7WJ56</accession>
<feature type="domain" description="Lipoprotein LpqB N-terminal" evidence="3">
    <location>
        <begin position="58"/>
        <end position="185"/>
    </location>
</feature>
<name>A0A7W7WJ56_9ACTN</name>
<evidence type="ECO:0000313" key="5">
    <source>
        <dbReference type="Proteomes" id="UP000573327"/>
    </source>
</evidence>
<evidence type="ECO:0000313" key="4">
    <source>
        <dbReference type="EMBL" id="MBB4948976.1"/>
    </source>
</evidence>
<evidence type="ECO:0008006" key="6">
    <source>
        <dbReference type="Google" id="ProtNLM"/>
    </source>
</evidence>
<evidence type="ECO:0000259" key="3">
    <source>
        <dbReference type="Pfam" id="PF25976"/>
    </source>
</evidence>
<dbReference type="Pfam" id="PF10647">
    <property type="entry name" value="Gmad1"/>
    <property type="match status" value="1"/>
</dbReference>
<sequence>MPRTDRTDRRAVGALGMVIVSTLTAGCVAMPSDGSPERVELAQAGGSENLQVRVFPVAPQAGDGPKSLLEGFLGAANADEPDYVTAKEYLTVAAAKRWNPDAGVAVLGSTSVKDSVDGADETRTEIRVTGDQVASLDGKHTYRTVQGAQFERQFTFVKETEGKNKGQWRIDQLPDGLIIDQTKFKNGYRAVHLYYPSAEDPWTDRQNPVLVPDPVYLRGRIDPFTSAAKALVEGPSGWLGKVVDPVFDKTTRIRDTVTVNESGVATVRITVPDFGGIQPRCQQMAAQLFHTLSGLQGKSQLVRLELLGDRGGCQTDAGRTAQIAPGALAGGTAGTRQYYLMGNGQLAQTSDDSANSVPMTGDLGQEKTPRPAEFAVRRDGTEAAVVSAGHDRLQVTEGGKLGESVLRSTPAGPDGGLTSPSWDGRGSLWVVDRAKDGSEVKVIRGKAVVPVRIDGLGARSVYSLKVASDGTRIALVVAEPGHPKSLLIGRVEHFGTPAAPKAAVTELRPVGTVLSEVVSVSWADTDQLLVLGKEDGKLQQLHYFGTDGSVNSDFVLQGGDSMSSVSATEARDDQSEKVPPVLATSSAKQQIYRLVGNQWREIPDKSGSWMFSYPG</sequence>
<dbReference type="PROSITE" id="PS51257">
    <property type="entry name" value="PROKAR_LIPOPROTEIN"/>
    <property type="match status" value="1"/>
</dbReference>
<dbReference type="InterPro" id="IPR018910">
    <property type="entry name" value="LpqB_C"/>
</dbReference>
<reference evidence="4 5" key="1">
    <citation type="submission" date="2020-08" db="EMBL/GenBank/DDBJ databases">
        <title>Sequencing the genomes of 1000 actinobacteria strains.</title>
        <authorList>
            <person name="Klenk H.-P."/>
        </authorList>
    </citation>
    <scope>NUCLEOTIDE SEQUENCE [LARGE SCALE GENOMIC DNA]</scope>
    <source>
        <strain evidence="4 5">DSM 44786</strain>
    </source>
</reference>
<feature type="domain" description="Lipoprotein LpqB C-terminal" evidence="2">
    <location>
        <begin position="344"/>
        <end position="604"/>
    </location>
</feature>
<dbReference type="Proteomes" id="UP000573327">
    <property type="component" value="Unassembled WGS sequence"/>
</dbReference>
<protein>
    <recommendedName>
        <fullName evidence="6">GerMN domain-containing protein</fullName>
    </recommendedName>
</protein>
<dbReference type="InterPro" id="IPR059026">
    <property type="entry name" value="LpqB_N"/>
</dbReference>
<keyword evidence="1" id="KW-1133">Transmembrane helix</keyword>
<dbReference type="EMBL" id="JACHJR010000001">
    <property type="protein sequence ID" value="MBB4948976.1"/>
    <property type="molecule type" value="Genomic_DNA"/>
</dbReference>
<keyword evidence="5" id="KW-1185">Reference proteome</keyword>
<keyword evidence="1" id="KW-0812">Transmembrane</keyword>
<comment type="caution">
    <text evidence="4">The sequence shown here is derived from an EMBL/GenBank/DDBJ whole genome shotgun (WGS) entry which is preliminary data.</text>
</comment>
<proteinExistence type="predicted"/>
<dbReference type="SUPFAM" id="SSF75011">
    <property type="entry name" value="3-carboxy-cis,cis-mucoante lactonizing enzyme"/>
    <property type="match status" value="1"/>
</dbReference>
<gene>
    <name evidence="4" type="ORF">F4556_004511</name>
</gene>
<dbReference type="RefSeq" id="WP_184918982.1">
    <property type="nucleotide sequence ID" value="NZ_JACHJR010000001.1"/>
</dbReference>
<keyword evidence="1" id="KW-0472">Membrane</keyword>
<dbReference type="Pfam" id="PF25976">
    <property type="entry name" value="LpqB_N"/>
    <property type="match status" value="1"/>
</dbReference>
<evidence type="ECO:0000256" key="1">
    <source>
        <dbReference type="SAM" id="Phobius"/>
    </source>
</evidence>
<organism evidence="4 5">
    <name type="scientific">Kitasatospora gansuensis</name>
    <dbReference type="NCBI Taxonomy" id="258050"/>
    <lineage>
        <taxon>Bacteria</taxon>
        <taxon>Bacillati</taxon>
        <taxon>Actinomycetota</taxon>
        <taxon>Actinomycetes</taxon>
        <taxon>Kitasatosporales</taxon>
        <taxon>Streptomycetaceae</taxon>
        <taxon>Kitasatospora</taxon>
    </lineage>
</organism>